<feature type="compositionally biased region" description="Low complexity" evidence="10">
    <location>
        <begin position="228"/>
        <end position="256"/>
    </location>
</feature>
<dbReference type="SUPFAM" id="SSF48508">
    <property type="entry name" value="Nuclear receptor ligand-binding domain"/>
    <property type="match status" value="1"/>
</dbReference>
<dbReference type="InterPro" id="IPR001628">
    <property type="entry name" value="Znf_hrmn_rcpt"/>
</dbReference>
<protein>
    <submittedName>
        <fullName evidence="14">Ecdysone-induced protein 78C-like</fullName>
    </submittedName>
</protein>
<keyword evidence="3 9" id="KW-0862">Zinc</keyword>
<dbReference type="GO" id="GO:0030154">
    <property type="term" value="P:cell differentiation"/>
    <property type="evidence" value="ECO:0007669"/>
    <property type="project" value="TreeGrafter"/>
</dbReference>
<dbReference type="EMBL" id="OX597838">
    <property type="protein sequence ID" value="CAI9741073.1"/>
    <property type="molecule type" value="Genomic_DNA"/>
</dbReference>
<evidence type="ECO:0000313" key="14">
    <source>
        <dbReference type="EMBL" id="CAI9741073.1"/>
    </source>
</evidence>
<feature type="chain" id="PRO_5041465846" evidence="11">
    <location>
        <begin position="18"/>
        <end position="758"/>
    </location>
</feature>
<feature type="compositionally biased region" description="Low complexity" evidence="10">
    <location>
        <begin position="295"/>
        <end position="312"/>
    </location>
</feature>
<evidence type="ECO:0000256" key="7">
    <source>
        <dbReference type="ARBA" id="ARBA00023170"/>
    </source>
</evidence>
<evidence type="ECO:0000256" key="9">
    <source>
        <dbReference type="RuleBase" id="RU004334"/>
    </source>
</evidence>
<dbReference type="Gene3D" id="1.10.565.10">
    <property type="entry name" value="Retinoid X Receptor"/>
    <property type="match status" value="1"/>
</dbReference>
<dbReference type="GO" id="GO:0000978">
    <property type="term" value="F:RNA polymerase II cis-regulatory region sequence-specific DNA binding"/>
    <property type="evidence" value="ECO:0007669"/>
    <property type="project" value="TreeGrafter"/>
</dbReference>
<keyword evidence="5 9" id="KW-0238">DNA-binding</keyword>
<keyword evidence="11" id="KW-0732">Signal</keyword>
<gene>
    <name evidence="14" type="ORF">OCTVUL_1B010385</name>
</gene>
<feature type="domain" description="Nuclear receptor" evidence="12">
    <location>
        <begin position="386"/>
        <end position="461"/>
    </location>
</feature>
<feature type="compositionally biased region" description="Low complexity" evidence="10">
    <location>
        <begin position="56"/>
        <end position="75"/>
    </location>
</feature>
<evidence type="ECO:0000256" key="6">
    <source>
        <dbReference type="ARBA" id="ARBA00023163"/>
    </source>
</evidence>
<feature type="region of interest" description="Disordered" evidence="10">
    <location>
        <begin position="295"/>
        <end position="377"/>
    </location>
</feature>
<keyword evidence="8 9" id="KW-0539">Nucleus</keyword>
<dbReference type="AlphaFoldDB" id="A0AA36BVQ6"/>
<dbReference type="PROSITE" id="PS51030">
    <property type="entry name" value="NUCLEAR_REC_DBD_2"/>
    <property type="match status" value="1"/>
</dbReference>
<name>A0AA36BVQ6_OCTVU</name>
<reference evidence="14" key="1">
    <citation type="submission" date="2023-08" db="EMBL/GenBank/DDBJ databases">
        <authorList>
            <person name="Alioto T."/>
            <person name="Alioto T."/>
            <person name="Gomez Garrido J."/>
        </authorList>
    </citation>
    <scope>NUCLEOTIDE SEQUENCE</scope>
</reference>
<sequence>MVAIFFAIVAVKLLTDGQPAYNFSGYGYGTQEECRGLGQRFTIDTATSPSPSLSTQHNNNNNINVNNNNNSNNGNHHYEENEQQQQILGEPTVATDIVTGSTLAIPCKAGSNPVANGINGLDSENPTMPTTAVSITSTAIITTASNEGGDGSGGTTTSTTTSTTTGTTSAAVRPPTHCSLPLRCSSSTAPHSVSPSVVSTTATHQHHHRHHHHHHHPHHHHHHHQHHLQQQQQQQIDSSPLISSSSSNHSTTTTAAATSSYNGAAITATTTTTNSITTGINSSSNNNNNNNFSSISLSSSTSSSSSCTSSTTPSPPGPPSCVGSTTSPSPVLGMAPTTTVLLPDNGPSSQPGACCPSQSRAPVSPTPTTEESNVLAADSNSPKQTFVPCKVCGDRASGYHYGVTSCEGCKGFFRRSIQKQIEYRCLRDGKCMVIRLNRNRCQYCRFKKCLAVGMSRDSVRYGRVPKRSKSLDDQRIGIADSSQDPTSLEKKQLEIYDTILSVSQAHLANCALTEDKLKMQQRKSASLLDSISISTSLQLTEEEVKTHRLLMWENLASLITPSIQSIVEFAKRLPGFADLSQDDQLILIKSGFFEMWLSRQARTFDSQEDCLTFEDGSTIVKKELVAVYQMDFVNTMFELTSNFNMLNLNDTEIALFVGIVLATADRQGLTNTKAVEKIQDKLIEALKLQISRNHSTEEHLYANTIMKLPELRTLGTWHNELLQWYRSQWKRLKVPPLYAEIYDIPKNEEDAQGTFLRS</sequence>
<dbReference type="Pfam" id="PF00104">
    <property type="entry name" value="Hormone_recep"/>
    <property type="match status" value="1"/>
</dbReference>
<dbReference type="GO" id="GO:0009755">
    <property type="term" value="P:hormone-mediated signaling pathway"/>
    <property type="evidence" value="ECO:0007669"/>
    <property type="project" value="TreeGrafter"/>
</dbReference>
<dbReference type="GO" id="GO:0005634">
    <property type="term" value="C:nucleus"/>
    <property type="evidence" value="ECO:0007669"/>
    <property type="project" value="UniProtKB-SubCell"/>
</dbReference>
<dbReference type="GO" id="GO:0004879">
    <property type="term" value="F:nuclear receptor activity"/>
    <property type="evidence" value="ECO:0007669"/>
    <property type="project" value="TreeGrafter"/>
</dbReference>
<evidence type="ECO:0000256" key="1">
    <source>
        <dbReference type="ARBA" id="ARBA00022723"/>
    </source>
</evidence>
<dbReference type="PANTHER" id="PTHR24082">
    <property type="entry name" value="NUCLEAR HORMONE RECEPTOR"/>
    <property type="match status" value="1"/>
</dbReference>
<organism evidence="14 15">
    <name type="scientific">Octopus vulgaris</name>
    <name type="common">Common octopus</name>
    <dbReference type="NCBI Taxonomy" id="6645"/>
    <lineage>
        <taxon>Eukaryota</taxon>
        <taxon>Metazoa</taxon>
        <taxon>Spiralia</taxon>
        <taxon>Lophotrochozoa</taxon>
        <taxon>Mollusca</taxon>
        <taxon>Cephalopoda</taxon>
        <taxon>Coleoidea</taxon>
        <taxon>Octopodiformes</taxon>
        <taxon>Octopoda</taxon>
        <taxon>Incirrata</taxon>
        <taxon>Octopodidae</taxon>
        <taxon>Octopus</taxon>
    </lineage>
</organism>
<keyword evidence="7 9" id="KW-0675">Receptor</keyword>
<evidence type="ECO:0000256" key="10">
    <source>
        <dbReference type="SAM" id="MobiDB-lite"/>
    </source>
</evidence>
<feature type="domain" description="NR LBD" evidence="13">
    <location>
        <begin position="494"/>
        <end position="744"/>
    </location>
</feature>
<evidence type="ECO:0000259" key="12">
    <source>
        <dbReference type="PROSITE" id="PS51030"/>
    </source>
</evidence>
<dbReference type="SUPFAM" id="SSF57716">
    <property type="entry name" value="Glucocorticoid receptor-like (DNA-binding domain)"/>
    <property type="match status" value="1"/>
</dbReference>
<comment type="similarity">
    <text evidence="9">Belongs to the nuclear hormone receptor family.</text>
</comment>
<dbReference type="InterPro" id="IPR035500">
    <property type="entry name" value="NHR-like_dom_sf"/>
</dbReference>
<keyword evidence="4 9" id="KW-0805">Transcription regulation</keyword>
<evidence type="ECO:0000313" key="15">
    <source>
        <dbReference type="Proteomes" id="UP001162480"/>
    </source>
</evidence>
<keyword evidence="2 9" id="KW-0863">Zinc-finger</keyword>
<feature type="compositionally biased region" description="Low complexity" evidence="10">
    <location>
        <begin position="185"/>
        <end position="203"/>
    </location>
</feature>
<evidence type="ECO:0000259" key="13">
    <source>
        <dbReference type="PROSITE" id="PS51843"/>
    </source>
</evidence>
<dbReference type="CDD" id="cd07165">
    <property type="entry name" value="NR_DBD_DmE78_like"/>
    <property type="match status" value="1"/>
</dbReference>
<evidence type="ECO:0000256" key="5">
    <source>
        <dbReference type="ARBA" id="ARBA00023125"/>
    </source>
</evidence>
<dbReference type="InterPro" id="IPR001723">
    <property type="entry name" value="Nuclear_hrmn_rcpt"/>
</dbReference>
<feature type="compositionally biased region" description="Low complexity" evidence="10">
    <location>
        <begin position="320"/>
        <end position="330"/>
    </location>
</feature>
<dbReference type="PANTHER" id="PTHR24082:SF473">
    <property type="entry name" value="ECDYSONE-INDUCED PROTEIN 75B, ISOFORM B"/>
    <property type="match status" value="1"/>
</dbReference>
<dbReference type="Proteomes" id="UP001162480">
    <property type="component" value="Chromosome 25"/>
</dbReference>
<dbReference type="Gene3D" id="3.30.50.10">
    <property type="entry name" value="Erythroid Transcription Factor GATA-1, subunit A"/>
    <property type="match status" value="1"/>
</dbReference>
<accession>A0AA36BVQ6</accession>
<dbReference type="InterPro" id="IPR013088">
    <property type="entry name" value="Znf_NHR/GATA"/>
</dbReference>
<feature type="signal peptide" evidence="11">
    <location>
        <begin position="1"/>
        <end position="17"/>
    </location>
</feature>
<evidence type="ECO:0000256" key="11">
    <source>
        <dbReference type="SAM" id="SignalP"/>
    </source>
</evidence>
<dbReference type="PRINTS" id="PR00047">
    <property type="entry name" value="STROIDFINGER"/>
</dbReference>
<comment type="subcellular location">
    <subcellularLocation>
        <location evidence="9">Nucleus</location>
    </subcellularLocation>
</comment>
<dbReference type="Pfam" id="PF00105">
    <property type="entry name" value="zf-C4"/>
    <property type="match status" value="1"/>
</dbReference>
<evidence type="ECO:0000256" key="8">
    <source>
        <dbReference type="ARBA" id="ARBA00023242"/>
    </source>
</evidence>
<feature type="compositionally biased region" description="Basic residues" evidence="10">
    <location>
        <begin position="204"/>
        <end position="227"/>
    </location>
</feature>
<dbReference type="SMART" id="SM00430">
    <property type="entry name" value="HOLI"/>
    <property type="match status" value="1"/>
</dbReference>
<keyword evidence="15" id="KW-1185">Reference proteome</keyword>
<keyword evidence="1 9" id="KW-0479">Metal-binding</keyword>
<dbReference type="InterPro" id="IPR000536">
    <property type="entry name" value="Nucl_hrmn_rcpt_lig-bd"/>
</dbReference>
<feature type="region of interest" description="Disordered" evidence="10">
    <location>
        <begin position="143"/>
        <end position="256"/>
    </location>
</feature>
<feature type="compositionally biased region" description="Low complexity" evidence="10">
    <location>
        <begin position="155"/>
        <end position="169"/>
    </location>
</feature>
<dbReference type="InterPro" id="IPR050234">
    <property type="entry name" value="Nuclear_hormone_rcpt_NR1"/>
</dbReference>
<dbReference type="PROSITE" id="PS51843">
    <property type="entry name" value="NR_LBD"/>
    <property type="match status" value="1"/>
</dbReference>
<evidence type="ECO:0000256" key="4">
    <source>
        <dbReference type="ARBA" id="ARBA00023015"/>
    </source>
</evidence>
<evidence type="ECO:0000256" key="3">
    <source>
        <dbReference type="ARBA" id="ARBA00022833"/>
    </source>
</evidence>
<dbReference type="PRINTS" id="PR00398">
    <property type="entry name" value="STRDHORMONER"/>
</dbReference>
<keyword evidence="6 9" id="KW-0804">Transcription</keyword>
<evidence type="ECO:0000256" key="2">
    <source>
        <dbReference type="ARBA" id="ARBA00022771"/>
    </source>
</evidence>
<dbReference type="SMART" id="SM00399">
    <property type="entry name" value="ZnF_C4"/>
    <property type="match status" value="1"/>
</dbReference>
<feature type="compositionally biased region" description="Polar residues" evidence="10">
    <location>
        <begin position="45"/>
        <end position="55"/>
    </location>
</feature>
<dbReference type="FunFam" id="3.30.50.10:FF:000044">
    <property type="entry name" value="retinoic acid receptor beta isoform X4"/>
    <property type="match status" value="1"/>
</dbReference>
<dbReference type="GO" id="GO:0000122">
    <property type="term" value="P:negative regulation of transcription by RNA polymerase II"/>
    <property type="evidence" value="ECO:0007669"/>
    <property type="project" value="TreeGrafter"/>
</dbReference>
<dbReference type="GO" id="GO:0045944">
    <property type="term" value="P:positive regulation of transcription by RNA polymerase II"/>
    <property type="evidence" value="ECO:0007669"/>
    <property type="project" value="TreeGrafter"/>
</dbReference>
<proteinExistence type="inferred from homology"/>
<dbReference type="PROSITE" id="PS00031">
    <property type="entry name" value="NUCLEAR_REC_DBD_1"/>
    <property type="match status" value="1"/>
</dbReference>
<dbReference type="GO" id="GO:0008270">
    <property type="term" value="F:zinc ion binding"/>
    <property type="evidence" value="ECO:0007669"/>
    <property type="project" value="UniProtKB-KW"/>
</dbReference>
<feature type="region of interest" description="Disordered" evidence="10">
    <location>
        <begin position="45"/>
        <end position="85"/>
    </location>
</feature>
<feature type="compositionally biased region" description="Polar residues" evidence="10">
    <location>
        <begin position="336"/>
        <end position="377"/>
    </location>
</feature>